<reference evidence="1" key="1">
    <citation type="submission" date="2024-02" db="EMBL/GenBank/DDBJ databases">
        <authorList>
            <consortium name="ELIXIR-Norway"/>
            <consortium name="Elixir Norway"/>
        </authorList>
    </citation>
    <scope>NUCLEOTIDE SEQUENCE</scope>
</reference>
<evidence type="ECO:0000313" key="2">
    <source>
        <dbReference type="Proteomes" id="UP001497512"/>
    </source>
</evidence>
<accession>A0ABP0TT10</accession>
<proteinExistence type="predicted"/>
<name>A0ABP0TT10_9BRYO</name>
<organism evidence="1 2">
    <name type="scientific">Sphagnum troendelagicum</name>
    <dbReference type="NCBI Taxonomy" id="128251"/>
    <lineage>
        <taxon>Eukaryota</taxon>
        <taxon>Viridiplantae</taxon>
        <taxon>Streptophyta</taxon>
        <taxon>Embryophyta</taxon>
        <taxon>Bryophyta</taxon>
        <taxon>Sphagnophytina</taxon>
        <taxon>Sphagnopsida</taxon>
        <taxon>Sphagnales</taxon>
        <taxon>Sphagnaceae</taxon>
        <taxon>Sphagnum</taxon>
    </lineage>
</organism>
<protein>
    <recommendedName>
        <fullName evidence="3">Secreted protein</fullName>
    </recommendedName>
</protein>
<dbReference type="EMBL" id="OZ019906">
    <property type="protein sequence ID" value="CAK9203824.1"/>
    <property type="molecule type" value="Genomic_DNA"/>
</dbReference>
<evidence type="ECO:0008006" key="3">
    <source>
        <dbReference type="Google" id="ProtNLM"/>
    </source>
</evidence>
<sequence length="90" mass="9966">MVCLGFPFRRAVDTFLMHLFWWMDGPLGCPSLCTRTSCSTPSTQAVALSHPWPSRASVGTRQSMPLCLGIPMYLPLQACCPPDCWIISSM</sequence>
<keyword evidence="2" id="KW-1185">Reference proteome</keyword>
<evidence type="ECO:0000313" key="1">
    <source>
        <dbReference type="EMBL" id="CAK9203824.1"/>
    </source>
</evidence>
<dbReference type="Proteomes" id="UP001497512">
    <property type="component" value="Chromosome 14"/>
</dbReference>
<gene>
    <name evidence="1" type="ORF">CSSPTR1EN2_LOCUS7079</name>
</gene>